<organism evidence="3 4">
    <name type="scientific">Nocardia implantans</name>
    <dbReference type="NCBI Taxonomy" id="3108168"/>
    <lineage>
        <taxon>Bacteria</taxon>
        <taxon>Bacillati</taxon>
        <taxon>Actinomycetota</taxon>
        <taxon>Actinomycetes</taxon>
        <taxon>Mycobacteriales</taxon>
        <taxon>Nocardiaceae</taxon>
        <taxon>Nocardia</taxon>
    </lineage>
</organism>
<sequence>MFEGKTVLVTGAATIIGAEVARVFAEYSANVVLGDIDTDGGQKAAAAIGDRAFFFPLDLRSDPSVRSFVAAAIDRHGRIDTLVNIACVYGDDGPGPDARAEWLEVLNTNVAGTAMLCAQARGALRDTSGSIVTFTSPSGRIAQAGRIRYPVSKAALLQLTRSLALEYAADGIRVNSVSPGWTWSRVMNELTEGDRARTDAVASRFHMLGRAGDAREIGEVAAFLASDKASFVTGAEWTVDGGYSALGPEQTTSAIELLLRERPPSHAPSLT</sequence>
<dbReference type="PANTHER" id="PTHR24321:SF8">
    <property type="entry name" value="ESTRADIOL 17-BETA-DEHYDROGENASE 8-RELATED"/>
    <property type="match status" value="1"/>
</dbReference>
<dbReference type="PRINTS" id="PR00080">
    <property type="entry name" value="SDRFAMILY"/>
</dbReference>
<proteinExistence type="inferred from homology"/>
<protein>
    <submittedName>
        <fullName evidence="3">SDR family oxidoreductase</fullName>
    </submittedName>
</protein>
<reference evidence="3 4" key="1">
    <citation type="submission" date="2023-12" db="EMBL/GenBank/DDBJ databases">
        <title>novel species in genus Nocarida.</title>
        <authorList>
            <person name="Li Z."/>
        </authorList>
    </citation>
    <scope>NUCLEOTIDE SEQUENCE [LARGE SCALE GENOMIC DNA]</scope>
    <source>
        <strain evidence="3 4">CDC186</strain>
    </source>
</reference>
<evidence type="ECO:0000256" key="1">
    <source>
        <dbReference type="ARBA" id="ARBA00006484"/>
    </source>
</evidence>
<dbReference type="RefSeq" id="WP_195081549.1">
    <property type="nucleotide sequence ID" value="NZ_JAYESH010000007.1"/>
</dbReference>
<dbReference type="Proteomes" id="UP001348098">
    <property type="component" value="Unassembled WGS sequence"/>
</dbReference>
<dbReference type="InterPro" id="IPR020904">
    <property type="entry name" value="Sc_DH/Rdtase_CS"/>
</dbReference>
<dbReference type="Gene3D" id="3.40.50.720">
    <property type="entry name" value="NAD(P)-binding Rossmann-like Domain"/>
    <property type="match status" value="1"/>
</dbReference>
<keyword evidence="2" id="KW-0560">Oxidoreductase</keyword>
<comment type="similarity">
    <text evidence="1">Belongs to the short-chain dehydrogenases/reductases (SDR) family.</text>
</comment>
<accession>A0ABU6AZ63</accession>
<dbReference type="InterPro" id="IPR036291">
    <property type="entry name" value="NAD(P)-bd_dom_sf"/>
</dbReference>
<comment type="caution">
    <text evidence="3">The sequence shown here is derived from an EMBL/GenBank/DDBJ whole genome shotgun (WGS) entry which is preliminary data.</text>
</comment>
<dbReference type="PANTHER" id="PTHR24321">
    <property type="entry name" value="DEHYDROGENASES, SHORT CHAIN"/>
    <property type="match status" value="1"/>
</dbReference>
<evidence type="ECO:0000256" key="2">
    <source>
        <dbReference type="ARBA" id="ARBA00023002"/>
    </source>
</evidence>
<dbReference type="SUPFAM" id="SSF51735">
    <property type="entry name" value="NAD(P)-binding Rossmann-fold domains"/>
    <property type="match status" value="1"/>
</dbReference>
<dbReference type="CDD" id="cd05233">
    <property type="entry name" value="SDR_c"/>
    <property type="match status" value="1"/>
</dbReference>
<dbReference type="InterPro" id="IPR002347">
    <property type="entry name" value="SDR_fam"/>
</dbReference>
<dbReference type="EMBL" id="JAYKYQ010000009">
    <property type="protein sequence ID" value="MEB3512774.1"/>
    <property type="molecule type" value="Genomic_DNA"/>
</dbReference>
<dbReference type="Pfam" id="PF13561">
    <property type="entry name" value="adh_short_C2"/>
    <property type="match status" value="1"/>
</dbReference>
<gene>
    <name evidence="3" type="ORF">U3653_22315</name>
</gene>
<dbReference type="NCBIfam" id="NF006121">
    <property type="entry name" value="PRK08265.1"/>
    <property type="match status" value="1"/>
</dbReference>
<keyword evidence="4" id="KW-1185">Reference proteome</keyword>
<name>A0ABU6AZ63_9NOCA</name>
<dbReference type="PROSITE" id="PS00061">
    <property type="entry name" value="ADH_SHORT"/>
    <property type="match status" value="1"/>
</dbReference>
<evidence type="ECO:0000313" key="4">
    <source>
        <dbReference type="Proteomes" id="UP001348098"/>
    </source>
</evidence>
<dbReference type="PRINTS" id="PR00081">
    <property type="entry name" value="GDHRDH"/>
</dbReference>
<evidence type="ECO:0000313" key="3">
    <source>
        <dbReference type="EMBL" id="MEB3512774.1"/>
    </source>
</evidence>